<dbReference type="Proteomes" id="UP000215224">
    <property type="component" value="Chromosome"/>
</dbReference>
<dbReference type="Gene3D" id="3.40.50.150">
    <property type="entry name" value="Vaccinia Virus protein VP39"/>
    <property type="match status" value="1"/>
</dbReference>
<dbReference type="InterPro" id="IPR050508">
    <property type="entry name" value="Methyltransf_Superfamily"/>
</dbReference>
<dbReference type="RefSeq" id="WP_066412666.1">
    <property type="nucleotide sequence ID" value="NZ_CP018866.1"/>
</dbReference>
<dbReference type="PANTHER" id="PTHR42912">
    <property type="entry name" value="METHYLTRANSFERASE"/>
    <property type="match status" value="1"/>
</dbReference>
<evidence type="ECO:0000259" key="1">
    <source>
        <dbReference type="Pfam" id="PF13649"/>
    </source>
</evidence>
<dbReference type="GO" id="GO:0008168">
    <property type="term" value="F:methyltransferase activity"/>
    <property type="evidence" value="ECO:0007669"/>
    <property type="project" value="TreeGrafter"/>
</dbReference>
<reference evidence="2 3" key="1">
    <citation type="submission" date="2016-12" db="EMBL/GenBank/DDBJ databases">
        <title>The whole genome sequencing and assembly of Bacillus cohnii DSM 6307T strain.</title>
        <authorList>
            <person name="Lee Y.-J."/>
            <person name="Yi H."/>
            <person name="Bahn Y.-S."/>
            <person name="Kim J.F."/>
            <person name="Lee D.-W."/>
        </authorList>
    </citation>
    <scope>NUCLEOTIDE SEQUENCE [LARGE SCALE GENOMIC DNA]</scope>
    <source>
        <strain evidence="2 3">DSM 6307</strain>
    </source>
</reference>
<keyword evidence="3" id="KW-1185">Reference proteome</keyword>
<dbReference type="InterPro" id="IPR029063">
    <property type="entry name" value="SAM-dependent_MTases_sf"/>
</dbReference>
<protein>
    <recommendedName>
        <fullName evidence="1">Methyltransferase domain-containing protein</fullName>
    </recommendedName>
</protein>
<dbReference type="AlphaFoldDB" id="A0A223KQ76"/>
<dbReference type="KEGG" id="bcoh:BC6307_09415"/>
<evidence type="ECO:0000313" key="3">
    <source>
        <dbReference type="Proteomes" id="UP000215224"/>
    </source>
</evidence>
<dbReference type="EMBL" id="CP018866">
    <property type="protein sequence ID" value="AST91483.1"/>
    <property type="molecule type" value="Genomic_DNA"/>
</dbReference>
<proteinExistence type="predicted"/>
<name>A0A223KQ76_9BACI</name>
<dbReference type="Pfam" id="PF13649">
    <property type="entry name" value="Methyltransf_25"/>
    <property type="match status" value="1"/>
</dbReference>
<sequence length="208" mass="24238">MSYQQIKEKLSKAYNEKAVEREVSKMDEWKVQERDIFLSFLNNSDKLLEIGAGTGKDGLFFKGRGHEVTCIDLSPEMVKICSNKGLDAYEMSFDDLRFSDHSFSAIWAMNCLLHVPKEELVNVLKEIKRVLKPGGHFFWGVYGGHDFEGIWEHDSYEPKRFFSFFSEEKVKQLGGNYFELVSFRTLTSEQINNPDLQFQAMVWKKESF</sequence>
<dbReference type="InterPro" id="IPR041698">
    <property type="entry name" value="Methyltransf_25"/>
</dbReference>
<dbReference type="CDD" id="cd02440">
    <property type="entry name" value="AdoMet_MTases"/>
    <property type="match status" value="1"/>
</dbReference>
<feature type="domain" description="Methyltransferase" evidence="1">
    <location>
        <begin position="48"/>
        <end position="135"/>
    </location>
</feature>
<evidence type="ECO:0000313" key="2">
    <source>
        <dbReference type="EMBL" id="AST91483.1"/>
    </source>
</evidence>
<dbReference type="STRING" id="1314751.GCA_001591425_00897"/>
<gene>
    <name evidence="2" type="ORF">BC6307_09415</name>
</gene>
<organism evidence="2 3">
    <name type="scientific">Sutcliffiella cohnii</name>
    <dbReference type="NCBI Taxonomy" id="33932"/>
    <lineage>
        <taxon>Bacteria</taxon>
        <taxon>Bacillati</taxon>
        <taxon>Bacillota</taxon>
        <taxon>Bacilli</taxon>
        <taxon>Bacillales</taxon>
        <taxon>Bacillaceae</taxon>
        <taxon>Sutcliffiella</taxon>
    </lineage>
</organism>
<accession>A0A223KQ76</accession>
<dbReference type="SUPFAM" id="SSF53335">
    <property type="entry name" value="S-adenosyl-L-methionine-dependent methyltransferases"/>
    <property type="match status" value="1"/>
</dbReference>